<keyword evidence="2" id="KW-0812">Transmembrane</keyword>
<protein>
    <submittedName>
        <fullName evidence="3">DUF3426 domain-containing protein</fullName>
    </submittedName>
</protein>
<dbReference type="Pfam" id="PF11906">
    <property type="entry name" value="DUF3426"/>
    <property type="match status" value="1"/>
</dbReference>
<feature type="region of interest" description="Disordered" evidence="1">
    <location>
        <begin position="53"/>
        <end position="72"/>
    </location>
</feature>
<keyword evidence="2" id="KW-1133">Transmembrane helix</keyword>
<evidence type="ECO:0000313" key="4">
    <source>
        <dbReference type="Proteomes" id="UP001233535"/>
    </source>
</evidence>
<proteinExistence type="predicted"/>
<dbReference type="RefSeq" id="WP_309262963.1">
    <property type="nucleotide sequence ID" value="NZ_JARUHG010000004.1"/>
</dbReference>
<gene>
    <name evidence="3" type="ORF">P8609_12690</name>
</gene>
<keyword evidence="2" id="KW-0472">Membrane</keyword>
<evidence type="ECO:0000256" key="1">
    <source>
        <dbReference type="SAM" id="MobiDB-lite"/>
    </source>
</evidence>
<evidence type="ECO:0000256" key="2">
    <source>
        <dbReference type="SAM" id="Phobius"/>
    </source>
</evidence>
<feature type="transmembrane region" description="Helical" evidence="2">
    <location>
        <begin position="148"/>
        <end position="168"/>
    </location>
</feature>
<accession>A0ABU1CFV3</accession>
<evidence type="ECO:0000313" key="3">
    <source>
        <dbReference type="EMBL" id="MDR0183818.1"/>
    </source>
</evidence>
<dbReference type="EMBL" id="JARUHG010000004">
    <property type="protein sequence ID" value="MDR0183818.1"/>
    <property type="molecule type" value="Genomic_DNA"/>
</dbReference>
<feature type="compositionally biased region" description="Basic residues" evidence="1">
    <location>
        <begin position="119"/>
        <end position="130"/>
    </location>
</feature>
<organism evidence="3 4">
    <name type="scientific">Lysobacter arvi</name>
    <dbReference type="NCBI Taxonomy" id="3038776"/>
    <lineage>
        <taxon>Bacteria</taxon>
        <taxon>Pseudomonadati</taxon>
        <taxon>Pseudomonadota</taxon>
        <taxon>Gammaproteobacteria</taxon>
        <taxon>Lysobacterales</taxon>
        <taxon>Lysobacteraceae</taxon>
        <taxon>Lysobacter</taxon>
    </lineage>
</organism>
<dbReference type="InterPro" id="IPR021834">
    <property type="entry name" value="DUF3426"/>
</dbReference>
<sequence length="298" mass="31724">MFVPCPHCGFLVALIVRPDGAPQRCPRCDGLVHDDAPADARIDDTAAIADDTAREDAPSNDAPVAASSDTNADAATRIVTSETSQDDAAIGHDASSPSPAPSYEDAIAAATLGGTPARPARRAARPRRKGAPSFARHGAQPASARTHWGWYAGIAALAVVFALQLLLAQRHELAADPRWRPLVEGACGVLRCDVPPWREPAAFTMLQRSVRPQPNAAGVLAVDASFRNDARWPQPWPTLVLSLSDVDGRPVGVRAFAPAEYRGTHRAGDRLLPGQSANVTFQVVEPAPRIVAFTFDFR</sequence>
<reference evidence="3 4" key="1">
    <citation type="submission" date="2023-04" db="EMBL/GenBank/DDBJ databases">
        <title>Lysobacter sp. strain UC isolated from soil sample.</title>
        <authorList>
            <person name="Choksket S."/>
            <person name="Harshvardhan F."/>
            <person name="Rana R."/>
            <person name="Patil P.B."/>
            <person name="Korpole S."/>
        </authorList>
    </citation>
    <scope>NUCLEOTIDE SEQUENCE [LARGE SCALE GENOMIC DNA]</scope>
    <source>
        <strain evidence="3 4">UC</strain>
    </source>
</reference>
<feature type="region of interest" description="Disordered" evidence="1">
    <location>
        <begin position="81"/>
        <end position="140"/>
    </location>
</feature>
<comment type="caution">
    <text evidence="3">The sequence shown here is derived from an EMBL/GenBank/DDBJ whole genome shotgun (WGS) entry which is preliminary data.</text>
</comment>
<name>A0ABU1CFV3_9GAMM</name>
<dbReference type="Proteomes" id="UP001233535">
    <property type="component" value="Unassembled WGS sequence"/>
</dbReference>
<keyword evidence="4" id="KW-1185">Reference proteome</keyword>